<gene>
    <name evidence="1" type="ORF">Tco_1032676</name>
</gene>
<reference evidence="1" key="2">
    <citation type="submission" date="2022-01" db="EMBL/GenBank/DDBJ databases">
        <authorList>
            <person name="Yamashiro T."/>
            <person name="Shiraishi A."/>
            <person name="Satake H."/>
            <person name="Nakayama K."/>
        </authorList>
    </citation>
    <scope>NUCLEOTIDE SEQUENCE</scope>
</reference>
<dbReference type="EMBL" id="BQNB010018348">
    <property type="protein sequence ID" value="GJT73390.1"/>
    <property type="molecule type" value="Genomic_DNA"/>
</dbReference>
<sequence>MDDNIIWNGKWWIAEGDVHQVYNGHQKATQDHKKIWDAIVLLLFLVMESDSRNVYDTKGFITSKPQSQSFMDWETIYLTGSRGSDLYTNLFKKQTSSISICFMAKSFTNQHAKVVMEEQEDEDLTVIRTKHDLLLMVCSGMRVIVLRNHFASVASGSFFLESSSDFCSPHAAHSLFQSIDGRKTTAILMVTEEDLELWVYVVSQNGFVNPDYPGKKSTFLRKLYMD</sequence>
<reference evidence="1" key="1">
    <citation type="journal article" date="2022" name="Int. J. Mol. Sci.">
        <title>Draft Genome of Tanacetum Coccineum: Genomic Comparison of Closely Related Tanacetum-Family Plants.</title>
        <authorList>
            <person name="Yamashiro T."/>
            <person name="Shiraishi A."/>
            <person name="Nakayama K."/>
            <person name="Satake H."/>
        </authorList>
    </citation>
    <scope>NUCLEOTIDE SEQUENCE</scope>
</reference>
<protein>
    <submittedName>
        <fullName evidence="1">Uncharacterized protein</fullName>
    </submittedName>
</protein>
<dbReference type="Proteomes" id="UP001151760">
    <property type="component" value="Unassembled WGS sequence"/>
</dbReference>
<organism evidence="1 2">
    <name type="scientific">Tanacetum coccineum</name>
    <dbReference type="NCBI Taxonomy" id="301880"/>
    <lineage>
        <taxon>Eukaryota</taxon>
        <taxon>Viridiplantae</taxon>
        <taxon>Streptophyta</taxon>
        <taxon>Embryophyta</taxon>
        <taxon>Tracheophyta</taxon>
        <taxon>Spermatophyta</taxon>
        <taxon>Magnoliopsida</taxon>
        <taxon>eudicotyledons</taxon>
        <taxon>Gunneridae</taxon>
        <taxon>Pentapetalae</taxon>
        <taxon>asterids</taxon>
        <taxon>campanulids</taxon>
        <taxon>Asterales</taxon>
        <taxon>Asteraceae</taxon>
        <taxon>Asteroideae</taxon>
        <taxon>Anthemideae</taxon>
        <taxon>Anthemidinae</taxon>
        <taxon>Tanacetum</taxon>
    </lineage>
</organism>
<accession>A0ABQ5GD34</accession>
<keyword evidence="2" id="KW-1185">Reference proteome</keyword>
<evidence type="ECO:0000313" key="1">
    <source>
        <dbReference type="EMBL" id="GJT73390.1"/>
    </source>
</evidence>
<proteinExistence type="predicted"/>
<comment type="caution">
    <text evidence="1">The sequence shown here is derived from an EMBL/GenBank/DDBJ whole genome shotgun (WGS) entry which is preliminary data.</text>
</comment>
<name>A0ABQ5GD34_9ASTR</name>
<evidence type="ECO:0000313" key="2">
    <source>
        <dbReference type="Proteomes" id="UP001151760"/>
    </source>
</evidence>